<accession>A0A431WJ26</accession>
<comment type="caution">
    <text evidence="1">The sequence shown here is derived from an EMBL/GenBank/DDBJ whole genome shotgun (WGS) entry which is preliminary data.</text>
</comment>
<organism evidence="1 2">
    <name type="scientific">Bacillus yapensis</name>
    <dbReference type="NCBI Taxonomy" id="2492960"/>
    <lineage>
        <taxon>Bacteria</taxon>
        <taxon>Bacillati</taxon>
        <taxon>Bacillota</taxon>
        <taxon>Bacilli</taxon>
        <taxon>Bacillales</taxon>
        <taxon>Bacillaceae</taxon>
        <taxon>Bacillus</taxon>
    </lineage>
</organism>
<dbReference type="OrthoDB" id="2915434at2"/>
<dbReference type="InterPro" id="IPR025029">
    <property type="entry name" value="DUF3918"/>
</dbReference>
<dbReference type="Pfam" id="PF13056">
    <property type="entry name" value="DUF3918"/>
    <property type="match status" value="1"/>
</dbReference>
<gene>
    <name evidence="1" type="ORF">EKG37_05720</name>
</gene>
<keyword evidence="2" id="KW-1185">Reference proteome</keyword>
<dbReference type="RefSeq" id="WP_126407242.1">
    <property type="nucleotide sequence ID" value="NZ_RXNT01000003.1"/>
</dbReference>
<dbReference type="Proteomes" id="UP000271374">
    <property type="component" value="Unassembled WGS sequence"/>
</dbReference>
<proteinExistence type="predicted"/>
<evidence type="ECO:0000313" key="1">
    <source>
        <dbReference type="EMBL" id="RTR35377.1"/>
    </source>
</evidence>
<dbReference type="EMBL" id="RXNT01000003">
    <property type="protein sequence ID" value="RTR35377.1"/>
    <property type="molecule type" value="Genomic_DNA"/>
</dbReference>
<evidence type="ECO:0000313" key="2">
    <source>
        <dbReference type="Proteomes" id="UP000271374"/>
    </source>
</evidence>
<protein>
    <submittedName>
        <fullName evidence="1">DUF3918 domain-containing protein</fullName>
    </submittedName>
</protein>
<name>A0A431WJ26_9BACI</name>
<dbReference type="AlphaFoldDB" id="A0A431WJ26"/>
<sequence>MNKAIVSTIAFGAGMVAYRYAQKNDLLSRQGMKKIQRKAKAIF</sequence>
<reference evidence="1 2" key="1">
    <citation type="submission" date="2018-12" db="EMBL/GenBank/DDBJ databases">
        <title>Bacillus yapensis draft genome sequence.</title>
        <authorList>
            <person name="Yu L."/>
            <person name="Xu X."/>
            <person name="Tang X."/>
        </authorList>
    </citation>
    <scope>NUCLEOTIDE SEQUENCE [LARGE SCALE GENOMIC DNA]</scope>
    <source>
        <strain evidence="1 2">XXST-01</strain>
    </source>
</reference>